<dbReference type="SMART" id="SM00363">
    <property type="entry name" value="S4"/>
    <property type="match status" value="1"/>
</dbReference>
<dbReference type="PANTHER" id="PTHR32319">
    <property type="entry name" value="BACTERIAL HEMOLYSIN-LIKE PROTEIN"/>
    <property type="match status" value="1"/>
</dbReference>
<dbReference type="InterPro" id="IPR004538">
    <property type="entry name" value="Hemolysin_A/TlyA"/>
</dbReference>
<dbReference type="RefSeq" id="WP_057823027.1">
    <property type="nucleotide sequence ID" value="NZ_AZFX01000003.1"/>
</dbReference>
<protein>
    <recommendedName>
        <fullName evidence="4">RNA-binding S4 domain-containing protein</fullName>
    </recommendedName>
</protein>
<comment type="caution">
    <text evidence="5">The sequence shown here is derived from an EMBL/GenBank/DDBJ whole genome shotgun (WGS) entry which is preliminary data.</text>
</comment>
<evidence type="ECO:0000259" key="4">
    <source>
        <dbReference type="SMART" id="SM00363"/>
    </source>
</evidence>
<sequence length="273" mass="30484">MKKERVDILLVQQGLFTSREQAKRAVMAGQVVGKNEERLDKPGEKIDPEIRLRVKGQVNPYVSRGGFKLAKALDVFKINLKDLLVLDIGASTGGFTDVSLQHGARMVYALDVGYNQLAWKLREDDRVKVMERVNFRYSQPQDFDEGLPDFAVTDVSFISLKLILPPLTKVLKPDGGLVALIKPQFEAGREAVGKHGIVRDRRVHESVLNEILTFAETTGFKVCGLDFSPITGGSGNIEFLAYFKLEPQAIVQRSFDAEIKQVVDEAWQVLLAK</sequence>
<accession>A0A0R1W8G6</accession>
<keyword evidence="1 3" id="KW-0694">RNA-binding</keyword>
<dbReference type="NCBIfam" id="TIGR00478">
    <property type="entry name" value="tly"/>
    <property type="match status" value="1"/>
</dbReference>
<dbReference type="PATRIC" id="fig|1423735.3.peg.1033"/>
<dbReference type="OrthoDB" id="9784736at2"/>
<gene>
    <name evidence="5" type="ORF">FC15_GL000994</name>
</gene>
<dbReference type="InterPro" id="IPR002942">
    <property type="entry name" value="S4_RNA-bd"/>
</dbReference>
<dbReference type="GO" id="GO:0008168">
    <property type="term" value="F:methyltransferase activity"/>
    <property type="evidence" value="ECO:0007669"/>
    <property type="project" value="InterPro"/>
</dbReference>
<evidence type="ECO:0000256" key="1">
    <source>
        <dbReference type="ARBA" id="ARBA00022884"/>
    </source>
</evidence>
<dbReference type="CDD" id="cd02440">
    <property type="entry name" value="AdoMet_MTases"/>
    <property type="match status" value="1"/>
</dbReference>
<dbReference type="STRING" id="1423735.FC15_GL000994"/>
<dbReference type="PROSITE" id="PS50889">
    <property type="entry name" value="S4"/>
    <property type="match status" value="1"/>
</dbReference>
<dbReference type="SUPFAM" id="SSF55174">
    <property type="entry name" value="Alpha-L RNA-binding motif"/>
    <property type="match status" value="1"/>
</dbReference>
<proteinExistence type="inferred from homology"/>
<dbReference type="InterPro" id="IPR002877">
    <property type="entry name" value="RNA_MeTrfase_FtsJ_dom"/>
</dbReference>
<comment type="similarity">
    <text evidence="2">Belongs to the TlyA family.</text>
</comment>
<dbReference type="Gene3D" id="3.10.290.10">
    <property type="entry name" value="RNA-binding S4 domain"/>
    <property type="match status" value="1"/>
</dbReference>
<dbReference type="CDD" id="cd00165">
    <property type="entry name" value="S4"/>
    <property type="match status" value="1"/>
</dbReference>
<evidence type="ECO:0000256" key="3">
    <source>
        <dbReference type="PROSITE-ProRule" id="PRU00182"/>
    </source>
</evidence>
<reference evidence="5 6" key="1">
    <citation type="journal article" date="2015" name="Genome Announc.">
        <title>Expanding the biotechnology potential of lactobacilli through comparative genomics of 213 strains and associated genera.</title>
        <authorList>
            <person name="Sun Z."/>
            <person name="Harris H.M."/>
            <person name="McCann A."/>
            <person name="Guo C."/>
            <person name="Argimon S."/>
            <person name="Zhang W."/>
            <person name="Yang X."/>
            <person name="Jeffery I.B."/>
            <person name="Cooney J.C."/>
            <person name="Kagawa T.F."/>
            <person name="Liu W."/>
            <person name="Song Y."/>
            <person name="Salvetti E."/>
            <person name="Wrobel A."/>
            <person name="Rasinkangas P."/>
            <person name="Parkhill J."/>
            <person name="Rea M.C."/>
            <person name="O'Sullivan O."/>
            <person name="Ritari J."/>
            <person name="Douillard F.P."/>
            <person name="Paul Ross R."/>
            <person name="Yang R."/>
            <person name="Briner A.E."/>
            <person name="Felis G.E."/>
            <person name="de Vos W.M."/>
            <person name="Barrangou R."/>
            <person name="Klaenhammer T.R."/>
            <person name="Caufield P.W."/>
            <person name="Cui Y."/>
            <person name="Zhang H."/>
            <person name="O'Toole P.W."/>
        </authorList>
    </citation>
    <scope>NUCLEOTIDE SEQUENCE [LARGE SCALE GENOMIC DNA]</scope>
    <source>
        <strain evidence="5 6">DSM 17758</strain>
    </source>
</reference>
<name>A0A0R1W8G6_9LACO</name>
<dbReference type="InterPro" id="IPR047048">
    <property type="entry name" value="TlyA"/>
</dbReference>
<dbReference type="AlphaFoldDB" id="A0A0R1W8G6"/>
<dbReference type="PIRSF" id="PIRSF005578">
    <property type="entry name" value="TlyA"/>
    <property type="match status" value="1"/>
</dbReference>
<dbReference type="InterPro" id="IPR036986">
    <property type="entry name" value="S4_RNA-bd_sf"/>
</dbReference>
<dbReference type="InterPro" id="IPR029063">
    <property type="entry name" value="SAM-dependent_MTases_sf"/>
</dbReference>
<evidence type="ECO:0000313" key="6">
    <source>
        <dbReference type="Proteomes" id="UP000051315"/>
    </source>
</evidence>
<evidence type="ECO:0000256" key="2">
    <source>
        <dbReference type="ARBA" id="ARBA00029460"/>
    </source>
</evidence>
<dbReference type="Pfam" id="PF01728">
    <property type="entry name" value="FtsJ"/>
    <property type="match status" value="1"/>
</dbReference>
<keyword evidence="6" id="KW-1185">Reference proteome</keyword>
<organism evidence="5 6">
    <name type="scientific">Lapidilactobacillus concavus DSM 17758</name>
    <dbReference type="NCBI Taxonomy" id="1423735"/>
    <lineage>
        <taxon>Bacteria</taxon>
        <taxon>Bacillati</taxon>
        <taxon>Bacillota</taxon>
        <taxon>Bacilli</taxon>
        <taxon>Lactobacillales</taxon>
        <taxon>Lactobacillaceae</taxon>
        <taxon>Lapidilactobacillus</taxon>
    </lineage>
</organism>
<evidence type="ECO:0000313" key="5">
    <source>
        <dbReference type="EMBL" id="KRM13823.1"/>
    </source>
</evidence>
<dbReference type="GO" id="GO:0032259">
    <property type="term" value="P:methylation"/>
    <property type="evidence" value="ECO:0007669"/>
    <property type="project" value="InterPro"/>
</dbReference>
<dbReference type="SUPFAM" id="SSF53335">
    <property type="entry name" value="S-adenosyl-L-methionine-dependent methyltransferases"/>
    <property type="match status" value="1"/>
</dbReference>
<dbReference type="Proteomes" id="UP000051315">
    <property type="component" value="Unassembled WGS sequence"/>
</dbReference>
<dbReference type="EMBL" id="AZFX01000003">
    <property type="protein sequence ID" value="KRM13823.1"/>
    <property type="molecule type" value="Genomic_DNA"/>
</dbReference>
<feature type="domain" description="RNA-binding S4" evidence="4">
    <location>
        <begin position="4"/>
        <end position="70"/>
    </location>
</feature>
<dbReference type="Gene3D" id="3.40.50.150">
    <property type="entry name" value="Vaccinia Virus protein VP39"/>
    <property type="match status" value="1"/>
</dbReference>
<dbReference type="PANTHER" id="PTHR32319:SF0">
    <property type="entry name" value="BACTERIAL HEMOLYSIN-LIKE PROTEIN"/>
    <property type="match status" value="1"/>
</dbReference>
<dbReference type="GO" id="GO:0003723">
    <property type="term" value="F:RNA binding"/>
    <property type="evidence" value="ECO:0007669"/>
    <property type="project" value="UniProtKB-KW"/>
</dbReference>